<keyword evidence="5" id="KW-0547">Nucleotide-binding</keyword>
<comment type="similarity">
    <text evidence="2">Belongs to the small GTPase superfamily. RGK family.</text>
</comment>
<evidence type="ECO:0000256" key="2">
    <source>
        <dbReference type="ARBA" id="ARBA00008846"/>
    </source>
</evidence>
<evidence type="ECO:0000256" key="10">
    <source>
        <dbReference type="ARBA" id="ARBA00076974"/>
    </source>
</evidence>
<dbReference type="Pfam" id="PF00071">
    <property type="entry name" value="Ras"/>
    <property type="match status" value="1"/>
</dbReference>
<feature type="compositionally biased region" description="Low complexity" evidence="11">
    <location>
        <begin position="110"/>
        <end position="120"/>
    </location>
</feature>
<protein>
    <recommendedName>
        <fullName evidence="9">GTP-binding protein REM 2</fullName>
    </recommendedName>
    <alternativeName>
        <fullName evidence="10">Rad and Gem-like GTP-binding protein 2</fullName>
    </alternativeName>
</protein>
<dbReference type="InterPro" id="IPR025662">
    <property type="entry name" value="Sigma_54_int_dom_ATP-bd_1"/>
</dbReference>
<dbReference type="PANTHER" id="PTHR45775">
    <property type="entry name" value="RAD, GEM/KIR FAMILY MEMBER 2, ISOFORM C"/>
    <property type="match status" value="1"/>
</dbReference>
<dbReference type="GO" id="GO:0005246">
    <property type="term" value="F:calcium channel regulator activity"/>
    <property type="evidence" value="ECO:0007669"/>
    <property type="project" value="TreeGrafter"/>
</dbReference>
<evidence type="ECO:0000313" key="13">
    <source>
        <dbReference type="Proteomes" id="UP000694545"/>
    </source>
</evidence>
<accession>A0A8D2LH58</accession>
<keyword evidence="3" id="KW-1003">Cell membrane</keyword>
<keyword evidence="13" id="KW-1185">Reference proteome</keyword>
<dbReference type="Ensembl" id="ENSVKKT00000022587.1">
    <property type="protein sequence ID" value="ENSVKKP00000022040.1"/>
    <property type="gene ID" value="ENSVKKG00000014711.1"/>
</dbReference>
<evidence type="ECO:0000256" key="4">
    <source>
        <dbReference type="ARBA" id="ARBA00022553"/>
    </source>
</evidence>
<dbReference type="Proteomes" id="UP000694545">
    <property type="component" value="Unplaced"/>
</dbReference>
<organism evidence="12 13">
    <name type="scientific">Varanus komodoensis</name>
    <name type="common">Komodo dragon</name>
    <dbReference type="NCBI Taxonomy" id="61221"/>
    <lineage>
        <taxon>Eukaryota</taxon>
        <taxon>Metazoa</taxon>
        <taxon>Chordata</taxon>
        <taxon>Craniata</taxon>
        <taxon>Vertebrata</taxon>
        <taxon>Euteleostomi</taxon>
        <taxon>Lepidosauria</taxon>
        <taxon>Squamata</taxon>
        <taxon>Bifurcata</taxon>
        <taxon>Unidentata</taxon>
        <taxon>Episquamata</taxon>
        <taxon>Toxicofera</taxon>
        <taxon>Anguimorpha</taxon>
        <taxon>Paleoanguimorpha</taxon>
        <taxon>Varanoidea</taxon>
        <taxon>Varanidae</taxon>
        <taxon>Varanus</taxon>
    </lineage>
</organism>
<evidence type="ECO:0000313" key="12">
    <source>
        <dbReference type="Ensembl" id="ENSVKKP00000022040.1"/>
    </source>
</evidence>
<feature type="region of interest" description="Disordered" evidence="11">
    <location>
        <begin position="99"/>
        <end position="120"/>
    </location>
</feature>
<evidence type="ECO:0000256" key="3">
    <source>
        <dbReference type="ARBA" id="ARBA00022475"/>
    </source>
</evidence>
<comment type="function">
    <text evidence="8">Binds GTP saturably and exhibits a low intrinsic rate of GTP hydrolysis.</text>
</comment>
<dbReference type="InterPro" id="IPR027417">
    <property type="entry name" value="P-loop_NTPase"/>
</dbReference>
<reference evidence="12" key="2">
    <citation type="submission" date="2025-09" db="UniProtKB">
        <authorList>
            <consortium name="Ensembl"/>
        </authorList>
    </citation>
    <scope>IDENTIFICATION</scope>
</reference>
<reference evidence="12" key="1">
    <citation type="submission" date="2025-08" db="UniProtKB">
        <authorList>
            <consortium name="Ensembl"/>
        </authorList>
    </citation>
    <scope>IDENTIFICATION</scope>
</reference>
<evidence type="ECO:0000256" key="11">
    <source>
        <dbReference type="SAM" id="MobiDB-lite"/>
    </source>
</evidence>
<dbReference type="PROSITE" id="PS00675">
    <property type="entry name" value="SIGMA54_INTERACT_1"/>
    <property type="match status" value="1"/>
</dbReference>
<keyword evidence="6" id="KW-0342">GTP-binding</keyword>
<dbReference type="InterPro" id="IPR051641">
    <property type="entry name" value="RGK_GTP-binding_reg"/>
</dbReference>
<dbReference type="GO" id="GO:0003924">
    <property type="term" value="F:GTPase activity"/>
    <property type="evidence" value="ECO:0007669"/>
    <property type="project" value="InterPro"/>
</dbReference>
<dbReference type="InterPro" id="IPR001806">
    <property type="entry name" value="Small_GTPase"/>
</dbReference>
<dbReference type="AlphaFoldDB" id="A0A8D2LH58"/>
<dbReference type="SMART" id="SM00173">
    <property type="entry name" value="RAS"/>
    <property type="match status" value="1"/>
</dbReference>
<dbReference type="PRINTS" id="PR00449">
    <property type="entry name" value="RASTRNSFRMNG"/>
</dbReference>
<keyword evidence="4" id="KW-0597">Phosphoprotein</keyword>
<dbReference type="PROSITE" id="PS51419">
    <property type="entry name" value="RAB"/>
    <property type="match status" value="1"/>
</dbReference>
<dbReference type="FunFam" id="3.40.50.300:FF:001032">
    <property type="entry name" value="GTP-binding protein REM 2"/>
    <property type="match status" value="1"/>
</dbReference>
<dbReference type="CDD" id="cd04148">
    <property type="entry name" value="RGK"/>
    <property type="match status" value="1"/>
</dbReference>
<dbReference type="SUPFAM" id="SSF52540">
    <property type="entry name" value="P-loop containing nucleoside triphosphate hydrolases"/>
    <property type="match status" value="1"/>
</dbReference>
<evidence type="ECO:0000256" key="1">
    <source>
        <dbReference type="ARBA" id="ARBA00004236"/>
    </source>
</evidence>
<dbReference type="SMART" id="SM00174">
    <property type="entry name" value="RHO"/>
    <property type="match status" value="1"/>
</dbReference>
<evidence type="ECO:0000256" key="9">
    <source>
        <dbReference type="ARBA" id="ARBA00070754"/>
    </source>
</evidence>
<dbReference type="SMART" id="SM00175">
    <property type="entry name" value="RAB"/>
    <property type="match status" value="1"/>
</dbReference>
<dbReference type="PANTHER" id="PTHR45775:SF5">
    <property type="entry name" value="GTP-BINDING PROTEIN REM 2"/>
    <property type="match status" value="1"/>
</dbReference>
<evidence type="ECO:0000256" key="8">
    <source>
        <dbReference type="ARBA" id="ARBA00053429"/>
    </source>
</evidence>
<proteinExistence type="inferred from homology"/>
<evidence type="ECO:0000256" key="5">
    <source>
        <dbReference type="ARBA" id="ARBA00022741"/>
    </source>
</evidence>
<sequence>MPACCSWELLPPPCKRLESGGRCGKARAWWGDVAGHWPNNISILRDAGKHLDSSRSYVSVPASCSCPSTMTLPAALAGAGPRRGSMPLPIKHQLVRASAVDELDSPPSSPEAGSAAGASPAGCRGPYKVMLLGESGVGKTTLAAIFAGLKGGMCFFPPEDSYERRFCVDDEEVTLVLYDIWDQGDPEGWMQESCLQAGDAFLVVFSVTDRRSFTRVPPTLLRLRAGSPRTDPPIILVGNKSDLARSREVSREEGRSLAVMMNCKHIETSAALHHNTEELFEGVIRQIRLRRRRREDDGFSRDGAGGRRESLTKKAKRFLSSLVPRNGRFFKQRSKSCNDLSVL</sequence>
<evidence type="ECO:0000256" key="7">
    <source>
        <dbReference type="ARBA" id="ARBA00023136"/>
    </source>
</evidence>
<name>A0A8D2LH58_VARKO</name>
<dbReference type="PROSITE" id="PS51421">
    <property type="entry name" value="RAS"/>
    <property type="match status" value="1"/>
</dbReference>
<dbReference type="Gene3D" id="3.40.50.300">
    <property type="entry name" value="P-loop containing nucleotide triphosphate hydrolases"/>
    <property type="match status" value="1"/>
</dbReference>
<comment type="subcellular location">
    <subcellularLocation>
        <location evidence="1">Cell membrane</location>
    </subcellularLocation>
</comment>
<keyword evidence="7" id="KW-0472">Membrane</keyword>
<evidence type="ECO:0000256" key="6">
    <source>
        <dbReference type="ARBA" id="ARBA00023134"/>
    </source>
</evidence>
<dbReference type="GO" id="GO:0005525">
    <property type="term" value="F:GTP binding"/>
    <property type="evidence" value="ECO:0007669"/>
    <property type="project" value="UniProtKB-KW"/>
</dbReference>
<dbReference type="GO" id="GO:0005886">
    <property type="term" value="C:plasma membrane"/>
    <property type="evidence" value="ECO:0007669"/>
    <property type="project" value="UniProtKB-SubCell"/>
</dbReference>